<evidence type="ECO:0000256" key="14">
    <source>
        <dbReference type="PROSITE-ProRule" id="PRU00175"/>
    </source>
</evidence>
<dbReference type="CDD" id="cd16461">
    <property type="entry name" value="RING-H2_EL5-like"/>
    <property type="match status" value="1"/>
</dbReference>
<dbReference type="InterPro" id="IPR013083">
    <property type="entry name" value="Znf_RING/FYVE/PHD"/>
</dbReference>
<comment type="caution">
    <text evidence="17">The sequence shown here is derived from an EMBL/GenBank/DDBJ whole genome shotgun (WGS) entry which is preliminary data.</text>
</comment>
<keyword evidence="11 15" id="KW-1133">Transmembrane helix</keyword>
<keyword evidence="10" id="KW-0862">Zinc</keyword>
<dbReference type="GO" id="GO:0061630">
    <property type="term" value="F:ubiquitin protein ligase activity"/>
    <property type="evidence" value="ECO:0007669"/>
    <property type="project" value="UniProtKB-EC"/>
</dbReference>
<keyword evidence="5" id="KW-0808">Transferase</keyword>
<dbReference type="EMBL" id="JAJJMB010012121">
    <property type="protein sequence ID" value="KAI3886801.1"/>
    <property type="molecule type" value="Genomic_DNA"/>
</dbReference>
<comment type="catalytic activity">
    <reaction evidence="1">
        <text>S-ubiquitinyl-[E2 ubiquitin-conjugating enzyme]-L-cysteine + [acceptor protein]-L-lysine = [E2 ubiquitin-conjugating enzyme]-L-cysteine + N(6)-ubiquitinyl-[acceptor protein]-L-lysine.</text>
        <dbReference type="EC" id="2.3.2.27"/>
    </reaction>
</comment>
<dbReference type="SUPFAM" id="SSF57850">
    <property type="entry name" value="RING/U-box"/>
    <property type="match status" value="1"/>
</dbReference>
<dbReference type="Pfam" id="PF13639">
    <property type="entry name" value="zf-RING_2"/>
    <property type="match status" value="1"/>
</dbReference>
<evidence type="ECO:0000256" key="3">
    <source>
        <dbReference type="ARBA" id="ARBA00004906"/>
    </source>
</evidence>
<dbReference type="PANTHER" id="PTHR46279">
    <property type="entry name" value="RING/U-BOX SUPERFAMILY PROTEIN"/>
    <property type="match status" value="1"/>
</dbReference>
<keyword evidence="8 14" id="KW-0863">Zinc-finger</keyword>
<evidence type="ECO:0000256" key="4">
    <source>
        <dbReference type="ARBA" id="ARBA00012483"/>
    </source>
</evidence>
<organism evidence="17 18">
    <name type="scientific">Papaver atlanticum</name>
    <dbReference type="NCBI Taxonomy" id="357466"/>
    <lineage>
        <taxon>Eukaryota</taxon>
        <taxon>Viridiplantae</taxon>
        <taxon>Streptophyta</taxon>
        <taxon>Embryophyta</taxon>
        <taxon>Tracheophyta</taxon>
        <taxon>Spermatophyta</taxon>
        <taxon>Magnoliopsida</taxon>
        <taxon>Ranunculales</taxon>
        <taxon>Papaveraceae</taxon>
        <taxon>Papaveroideae</taxon>
        <taxon>Papaver</taxon>
    </lineage>
</organism>
<evidence type="ECO:0000259" key="16">
    <source>
        <dbReference type="PROSITE" id="PS50089"/>
    </source>
</evidence>
<keyword evidence="6 15" id="KW-0812">Transmembrane</keyword>
<reference evidence="17" key="1">
    <citation type="submission" date="2022-04" db="EMBL/GenBank/DDBJ databases">
        <title>A functionally conserved STORR gene fusion in Papaver species that diverged 16.8 million years ago.</title>
        <authorList>
            <person name="Catania T."/>
        </authorList>
    </citation>
    <scope>NUCLEOTIDE SEQUENCE</scope>
    <source>
        <strain evidence="17">S-188037</strain>
    </source>
</reference>
<proteinExistence type="inferred from homology"/>
<evidence type="ECO:0000256" key="2">
    <source>
        <dbReference type="ARBA" id="ARBA00004167"/>
    </source>
</evidence>
<keyword evidence="9" id="KW-0833">Ubl conjugation pathway</keyword>
<dbReference type="PROSITE" id="PS50089">
    <property type="entry name" value="ZF_RING_2"/>
    <property type="match status" value="1"/>
</dbReference>
<evidence type="ECO:0000313" key="17">
    <source>
        <dbReference type="EMBL" id="KAI3886801.1"/>
    </source>
</evidence>
<dbReference type="SMART" id="SM00184">
    <property type="entry name" value="RING"/>
    <property type="match status" value="1"/>
</dbReference>
<dbReference type="AlphaFoldDB" id="A0AAD4SBX5"/>
<evidence type="ECO:0000256" key="13">
    <source>
        <dbReference type="ARBA" id="ARBA00024209"/>
    </source>
</evidence>
<accession>A0AAD4SBX5</accession>
<evidence type="ECO:0000256" key="10">
    <source>
        <dbReference type="ARBA" id="ARBA00022833"/>
    </source>
</evidence>
<evidence type="ECO:0000256" key="6">
    <source>
        <dbReference type="ARBA" id="ARBA00022692"/>
    </source>
</evidence>
<keyword evidence="18" id="KW-1185">Reference proteome</keyword>
<comment type="pathway">
    <text evidence="3">Protein modification; protein ubiquitination.</text>
</comment>
<dbReference type="Proteomes" id="UP001202328">
    <property type="component" value="Unassembled WGS sequence"/>
</dbReference>
<evidence type="ECO:0000256" key="5">
    <source>
        <dbReference type="ARBA" id="ARBA00022679"/>
    </source>
</evidence>
<evidence type="ECO:0000313" key="18">
    <source>
        <dbReference type="Proteomes" id="UP001202328"/>
    </source>
</evidence>
<name>A0AAD4SBX5_9MAGN</name>
<evidence type="ECO:0000256" key="12">
    <source>
        <dbReference type="ARBA" id="ARBA00023136"/>
    </source>
</evidence>
<evidence type="ECO:0000256" key="15">
    <source>
        <dbReference type="SAM" id="Phobius"/>
    </source>
</evidence>
<sequence length="297" mass="33116">MSRTVLELPFSEPFFVQGINYGKTFNEIQVVDPDNCLARRFLNQVNLSGTIFIGIVYRNYSFFSCKSDTYDPAKDISCLGNSTHQVFGTADTTSSSTSWPHANCTLIATVPVPVESSTDAYGYPWFAYTDVLHLTWPWKQAPYCKRNGCNERSEFPSFRDPDVPRRGGNIFLIVMGILIPAGIATYLCYIILKSKCFFSGRSTEATIWSSSSELVTITIGLDCSAVESLPTLVVGESGRLPNPDNNICMICLSEYQPKETLKTLPTCNHCFHADCINVWLRLNSTCPICRISSVLKK</sequence>
<dbReference type="PANTHER" id="PTHR46279:SF9">
    <property type="entry name" value="OS01G0116300 PROTEIN"/>
    <property type="match status" value="1"/>
</dbReference>
<evidence type="ECO:0000256" key="9">
    <source>
        <dbReference type="ARBA" id="ARBA00022786"/>
    </source>
</evidence>
<feature type="transmembrane region" description="Helical" evidence="15">
    <location>
        <begin position="170"/>
        <end position="192"/>
    </location>
</feature>
<dbReference type="InterPro" id="IPR001841">
    <property type="entry name" value="Znf_RING"/>
</dbReference>
<keyword evidence="12 15" id="KW-0472">Membrane</keyword>
<dbReference type="Gene3D" id="3.30.40.10">
    <property type="entry name" value="Zinc/RING finger domain, C3HC4 (zinc finger)"/>
    <property type="match status" value="1"/>
</dbReference>
<comment type="similarity">
    <text evidence="13">Belongs to the RING-type zinc finger family. ATL subfamily.</text>
</comment>
<gene>
    <name evidence="17" type="ORF">MKW98_017153</name>
</gene>
<feature type="domain" description="RING-type" evidence="16">
    <location>
        <begin position="248"/>
        <end position="290"/>
    </location>
</feature>
<dbReference type="GO" id="GO:0016020">
    <property type="term" value="C:membrane"/>
    <property type="evidence" value="ECO:0007669"/>
    <property type="project" value="UniProtKB-SubCell"/>
</dbReference>
<evidence type="ECO:0000256" key="11">
    <source>
        <dbReference type="ARBA" id="ARBA00022989"/>
    </source>
</evidence>
<dbReference type="InterPro" id="IPR046948">
    <property type="entry name" value="ATL20-22-like"/>
</dbReference>
<dbReference type="EC" id="2.3.2.27" evidence="4"/>
<comment type="subcellular location">
    <subcellularLocation>
        <location evidence="2">Membrane</location>
        <topology evidence="2">Single-pass membrane protein</topology>
    </subcellularLocation>
</comment>
<evidence type="ECO:0000256" key="8">
    <source>
        <dbReference type="ARBA" id="ARBA00022771"/>
    </source>
</evidence>
<protein>
    <recommendedName>
        <fullName evidence="4">RING-type E3 ubiquitin transferase</fullName>
        <ecNumber evidence="4">2.3.2.27</ecNumber>
    </recommendedName>
</protein>
<dbReference type="GO" id="GO:0008270">
    <property type="term" value="F:zinc ion binding"/>
    <property type="evidence" value="ECO:0007669"/>
    <property type="project" value="UniProtKB-KW"/>
</dbReference>
<evidence type="ECO:0000256" key="7">
    <source>
        <dbReference type="ARBA" id="ARBA00022723"/>
    </source>
</evidence>
<evidence type="ECO:0000256" key="1">
    <source>
        <dbReference type="ARBA" id="ARBA00000900"/>
    </source>
</evidence>
<keyword evidence="7" id="KW-0479">Metal-binding</keyword>